<keyword evidence="2" id="KW-1185">Reference proteome</keyword>
<accession>A0A6A6APN1</accession>
<dbReference type="EMBL" id="ML977498">
    <property type="protein sequence ID" value="KAF2133879.1"/>
    <property type="molecule type" value="Genomic_DNA"/>
</dbReference>
<protein>
    <submittedName>
        <fullName evidence="1">Uncharacterized protein</fullName>
    </submittedName>
</protein>
<dbReference type="OrthoDB" id="3753180at2759"/>
<sequence length="158" mass="17210">DSGSILQSAVDVQITCNTDSDKIIGFYVGPQLETVLNDACAAMMLPCAYQNHLPNDTFCRLGCTIQVSSFLLRSCTRIDRLSQFSSFERSKMQMSALMACSGQSKTDGYFACLLEIWAPEKCHCEEGFGVVNFSVGGETSLNGTVFDVSIVAEQGLKF</sequence>
<organism evidence="1 2">
    <name type="scientific">Dothidotthia symphoricarpi CBS 119687</name>
    <dbReference type="NCBI Taxonomy" id="1392245"/>
    <lineage>
        <taxon>Eukaryota</taxon>
        <taxon>Fungi</taxon>
        <taxon>Dikarya</taxon>
        <taxon>Ascomycota</taxon>
        <taxon>Pezizomycotina</taxon>
        <taxon>Dothideomycetes</taxon>
        <taxon>Pleosporomycetidae</taxon>
        <taxon>Pleosporales</taxon>
        <taxon>Dothidotthiaceae</taxon>
        <taxon>Dothidotthia</taxon>
    </lineage>
</organism>
<gene>
    <name evidence="1" type="ORF">P153DRAFT_280995</name>
</gene>
<dbReference type="Proteomes" id="UP000799771">
    <property type="component" value="Unassembled WGS sequence"/>
</dbReference>
<dbReference type="AlphaFoldDB" id="A0A6A6APN1"/>
<evidence type="ECO:0000313" key="2">
    <source>
        <dbReference type="Proteomes" id="UP000799771"/>
    </source>
</evidence>
<reference evidence="1" key="1">
    <citation type="journal article" date="2020" name="Stud. Mycol.">
        <title>101 Dothideomycetes genomes: a test case for predicting lifestyles and emergence of pathogens.</title>
        <authorList>
            <person name="Haridas S."/>
            <person name="Albert R."/>
            <person name="Binder M."/>
            <person name="Bloem J."/>
            <person name="Labutti K."/>
            <person name="Salamov A."/>
            <person name="Andreopoulos B."/>
            <person name="Baker S."/>
            <person name="Barry K."/>
            <person name="Bills G."/>
            <person name="Bluhm B."/>
            <person name="Cannon C."/>
            <person name="Castanera R."/>
            <person name="Culley D."/>
            <person name="Daum C."/>
            <person name="Ezra D."/>
            <person name="Gonzalez J."/>
            <person name="Henrissat B."/>
            <person name="Kuo A."/>
            <person name="Liang C."/>
            <person name="Lipzen A."/>
            <person name="Lutzoni F."/>
            <person name="Magnuson J."/>
            <person name="Mondo S."/>
            <person name="Nolan M."/>
            <person name="Ohm R."/>
            <person name="Pangilinan J."/>
            <person name="Park H.-J."/>
            <person name="Ramirez L."/>
            <person name="Alfaro M."/>
            <person name="Sun H."/>
            <person name="Tritt A."/>
            <person name="Yoshinaga Y."/>
            <person name="Zwiers L.-H."/>
            <person name="Turgeon B."/>
            <person name="Goodwin S."/>
            <person name="Spatafora J."/>
            <person name="Crous P."/>
            <person name="Grigoriev I."/>
        </authorList>
    </citation>
    <scope>NUCLEOTIDE SEQUENCE</scope>
    <source>
        <strain evidence="1">CBS 119687</strain>
    </source>
</reference>
<feature type="non-terminal residue" evidence="1">
    <location>
        <position position="1"/>
    </location>
</feature>
<dbReference type="RefSeq" id="XP_033528266.1">
    <property type="nucleotide sequence ID" value="XM_033663114.1"/>
</dbReference>
<evidence type="ECO:0000313" key="1">
    <source>
        <dbReference type="EMBL" id="KAF2133879.1"/>
    </source>
</evidence>
<proteinExistence type="predicted"/>
<name>A0A6A6APN1_9PLEO</name>
<dbReference type="GeneID" id="54403546"/>